<dbReference type="PANTHER" id="PTHR20910:SF1">
    <property type="entry name" value="SUPEROXIDE DISMUTASE COPPER_ZINC BINDING DOMAIN-CONTAINING PROTEIN"/>
    <property type="match status" value="1"/>
</dbReference>
<organism evidence="3 4">
    <name type="scientific">Daphnia magna</name>
    <dbReference type="NCBI Taxonomy" id="35525"/>
    <lineage>
        <taxon>Eukaryota</taxon>
        <taxon>Metazoa</taxon>
        <taxon>Ecdysozoa</taxon>
        <taxon>Arthropoda</taxon>
        <taxon>Crustacea</taxon>
        <taxon>Branchiopoda</taxon>
        <taxon>Diplostraca</taxon>
        <taxon>Cladocera</taxon>
        <taxon>Anomopoda</taxon>
        <taxon>Daphniidae</taxon>
        <taxon>Daphnia</taxon>
    </lineage>
</organism>
<protein>
    <recommendedName>
        <fullName evidence="2">Superoxide dismutase copper/zinc binding domain-containing protein</fullName>
    </recommendedName>
</protein>
<feature type="domain" description="Superoxide dismutase copper/zinc binding" evidence="2">
    <location>
        <begin position="338"/>
        <end position="462"/>
    </location>
</feature>
<dbReference type="PANTHER" id="PTHR20910">
    <property type="entry name" value="AGAP001623-PA"/>
    <property type="match status" value="1"/>
</dbReference>
<dbReference type="OrthoDB" id="159229at2759"/>
<dbReference type="Pfam" id="PF00080">
    <property type="entry name" value="Sod_Cu"/>
    <property type="match status" value="1"/>
</dbReference>
<evidence type="ECO:0000259" key="2">
    <source>
        <dbReference type="Pfam" id="PF00080"/>
    </source>
</evidence>
<gene>
    <name evidence="3" type="ORF">APZ42_033254</name>
</gene>
<dbReference type="EMBL" id="LRGB01003163">
    <property type="protein sequence ID" value="KZS03924.1"/>
    <property type="molecule type" value="Genomic_DNA"/>
</dbReference>
<dbReference type="GO" id="GO:0046872">
    <property type="term" value="F:metal ion binding"/>
    <property type="evidence" value="ECO:0007669"/>
    <property type="project" value="InterPro"/>
</dbReference>
<feature type="signal peptide" evidence="1">
    <location>
        <begin position="1"/>
        <end position="23"/>
    </location>
</feature>
<dbReference type="Proteomes" id="UP000076858">
    <property type="component" value="Unassembled WGS sequence"/>
</dbReference>
<sequence>MTSLYRTVCQVTVLLCYCVLVRATDIPKTPDLYAFYSQHGIRGTVKIMYSLQENGPENVNNTKGTINFELDSHMDVEPASYTWALFDLPVEYTQPIACDKGYLGEKVLDLTSLFGQVTLPSLNFTVDFNTSLINIMGSTSMWGRTLIFEGPNTLCATIMPKEGLKVAAAQLSSPVAGSVTVMSWSVGDVVDTRILTDLYHVTGDGIASNHVWKLLVTDVLDTKQDRDRGDCNALQFLYDPDSRSGEGCSPTAPQNCKQGDLSGRLGLVRSASKPGGGFGGGSRRAFRDRRLILPDLNGPRSLYLVLFDKELPDVVLACGRFRELRPRKARAFFAQKGVRGEIVLEQRSHIDPTHVLVNITGLASLAGGFHIHEYPVPIPRVPGEKICSATANHYNPWGWVPADSPPPGRGTGEMYELGDLSGKFGMLTGLTTLENDVVDTTLPLFGPYSVQGRGLVIHLAADGSRWVCTNVEPVGVKMTTAVAIFRYPLGGRIFLRQATEDPLSETMVYIESLIYSDGSVNSTINHQLEIHTNLPGVDFHDWQSRCQSTGTVYNPFKINEKNARDCNVDTQRRCVVGDLTMKHGRLVIAGLASEVKTTQRLFTDVNLPLSGPQSIVGRSIVIFDDNSPKQRGNRLACTPIMYYHRHKTVVKDWFGNGLATPIEGKVEIIQETEFSSSSIQMDLTGLRGEVGKYGIYSAPVKVDLQFPCTESVLGLPHNPLNISVGSGIQAGTSDQYPVGDLSSKFGQLAGFSVIHSVFNDTNMPLYGATSIVGRSFVLNRARDDERWACGTMGWGFSPSEASEIRAIASFHHPGGFLTGYVRMSQVVYHDGSATDTVIEVFLRHPGRQNTRNQLTITRNHRWAVYVNPVGVDAAVAPLDTRCVASGYMWNPSFVQLTAPVVADQRNEEVYHQECQPHVPYRCMIGDLSGRLGPIDVGNGRYVFSDKNLPLHGKYSVLGRSLIVFSPDGGRDKFACANIEPDSDIFKFIVIRKPRKFVASEFVEDVRRVLGVPPWMLLVDTRHTRNIQNDRCVQFKVHFYGPVATRIEQDLSQLLSRGQLDSPTIQVHGSHVDPKRSKTIPYHVCDESDNAHRQSSSDTSAATSVSFAAVLLVLTIPLTIFK</sequence>
<dbReference type="STRING" id="35525.A0A164L9W7"/>
<dbReference type="InterPro" id="IPR036423">
    <property type="entry name" value="SOD-like_Cu/Zn_dom_sf"/>
</dbReference>
<evidence type="ECO:0000313" key="3">
    <source>
        <dbReference type="EMBL" id="KZS03924.1"/>
    </source>
</evidence>
<evidence type="ECO:0000313" key="4">
    <source>
        <dbReference type="Proteomes" id="UP000076858"/>
    </source>
</evidence>
<dbReference type="AlphaFoldDB" id="A0A164L9W7"/>
<dbReference type="SUPFAM" id="SSF49329">
    <property type="entry name" value="Cu,Zn superoxide dismutase-like"/>
    <property type="match status" value="4"/>
</dbReference>
<proteinExistence type="predicted"/>
<keyword evidence="4" id="KW-1185">Reference proteome</keyword>
<comment type="caution">
    <text evidence="3">The sequence shown here is derived from an EMBL/GenBank/DDBJ whole genome shotgun (WGS) entry which is preliminary data.</text>
</comment>
<dbReference type="InterPro" id="IPR001424">
    <property type="entry name" value="SOD_Cu_Zn_dom"/>
</dbReference>
<feature type="chain" id="PRO_5007851432" description="Superoxide dismutase copper/zinc binding domain-containing protein" evidence="1">
    <location>
        <begin position="24"/>
        <end position="1121"/>
    </location>
</feature>
<dbReference type="Gene3D" id="2.60.40.200">
    <property type="entry name" value="Superoxide dismutase, copper/zinc binding domain"/>
    <property type="match status" value="5"/>
</dbReference>
<name>A0A164L9W7_9CRUS</name>
<keyword evidence="1" id="KW-0732">Signal</keyword>
<dbReference type="GO" id="GO:0006801">
    <property type="term" value="P:superoxide metabolic process"/>
    <property type="evidence" value="ECO:0007669"/>
    <property type="project" value="InterPro"/>
</dbReference>
<evidence type="ECO:0000256" key="1">
    <source>
        <dbReference type="SAM" id="SignalP"/>
    </source>
</evidence>
<dbReference type="InterPro" id="IPR053257">
    <property type="entry name" value="Cu-only_SOD"/>
</dbReference>
<reference evidence="3 4" key="1">
    <citation type="submission" date="2016-03" db="EMBL/GenBank/DDBJ databases">
        <title>EvidentialGene: Evidence-directed Construction of Genes on Genomes.</title>
        <authorList>
            <person name="Gilbert D.G."/>
            <person name="Choi J.-H."/>
            <person name="Mockaitis K."/>
            <person name="Colbourne J."/>
            <person name="Pfrender M."/>
        </authorList>
    </citation>
    <scope>NUCLEOTIDE SEQUENCE [LARGE SCALE GENOMIC DNA]</scope>
    <source>
        <strain evidence="3 4">Xinb3</strain>
        <tissue evidence="3">Complete organism</tissue>
    </source>
</reference>
<accession>A0A164L9W7</accession>